<dbReference type="Proteomes" id="UP000218505">
    <property type="component" value="Chromosome"/>
</dbReference>
<dbReference type="Gene3D" id="3.60.40.10">
    <property type="entry name" value="PPM-type phosphatase domain"/>
    <property type="match status" value="1"/>
</dbReference>
<feature type="domain" description="PAS" evidence="3">
    <location>
        <begin position="26"/>
        <end position="78"/>
    </location>
</feature>
<dbReference type="GO" id="GO:0016791">
    <property type="term" value="F:phosphatase activity"/>
    <property type="evidence" value="ECO:0007669"/>
    <property type="project" value="TreeGrafter"/>
</dbReference>
<dbReference type="Pfam" id="PF13426">
    <property type="entry name" value="PAS_9"/>
    <property type="match status" value="1"/>
</dbReference>
<dbReference type="InterPro" id="IPR052016">
    <property type="entry name" value="Bact_Sigma-Reg"/>
</dbReference>
<keyword evidence="4" id="KW-0418">Kinase</keyword>
<reference evidence="4" key="1">
    <citation type="submission" date="2017-09" db="EMBL/GenBank/DDBJ databases">
        <title>Complete Genome Sequence of ansamitocin-producing Bacterium Actinosynnema pretiosum X47.</title>
        <authorList>
            <person name="Cao G."/>
            <person name="Zong G."/>
            <person name="Zhong C."/>
            <person name="Fu J."/>
        </authorList>
    </citation>
    <scope>NUCLEOTIDE SEQUENCE [LARGE SCALE GENOMIC DNA]</scope>
    <source>
        <strain evidence="4">X47</strain>
    </source>
</reference>
<keyword evidence="2" id="KW-0175">Coiled coil</keyword>
<dbReference type="GO" id="GO:0016301">
    <property type="term" value="F:kinase activity"/>
    <property type="evidence" value="ECO:0007669"/>
    <property type="project" value="UniProtKB-KW"/>
</dbReference>
<dbReference type="InterPro" id="IPR035965">
    <property type="entry name" value="PAS-like_dom_sf"/>
</dbReference>
<evidence type="ECO:0000313" key="4">
    <source>
        <dbReference type="EMBL" id="ATE55157.1"/>
    </source>
</evidence>
<dbReference type="PANTHER" id="PTHR43156:SF2">
    <property type="entry name" value="STAGE II SPORULATION PROTEIN E"/>
    <property type="match status" value="1"/>
</dbReference>
<dbReference type="PANTHER" id="PTHR43156">
    <property type="entry name" value="STAGE II SPORULATION PROTEIN E-RELATED"/>
    <property type="match status" value="1"/>
</dbReference>
<dbReference type="NCBIfam" id="TIGR00229">
    <property type="entry name" value="sensory_box"/>
    <property type="match status" value="1"/>
</dbReference>
<sequence length="391" mass="41777">MTRPSDQRVAPDVDDDTAAVAFSALLEDSVEDLYDHAPCGYLSTLLDGEIAKVNSTLLDWLGYRREELVGRRYLVDLLTVGGKLYHETHYAPMLRMHGEAREIALDLVAADGQRLPVLVTAKAKNGSDGQQQLVRLTVFDARERRSYERELVRARQEAERDREHHRRLTEALRRTLLPPTLPSLPGLEVASHYRAANSDEVGGDFYDVYPLCGGDRLGFFVGDVSGRGPAAAELTSVARYALRGAAITESGPSAALGKLNEVLRGQRDGVPEFCTAVVGVLRPADDGFALALASGGHPPALVVRADGAVEVLHTPGAQLVGLLAAPRFTRRTARLAAGDVLVLHTDGLGDDLLDGVRPGSARDVVDELAERLAGGGGKDDAAVLAFGVGPA</sequence>
<keyword evidence="5" id="KW-1185">Reference proteome</keyword>
<dbReference type="CDD" id="cd00130">
    <property type="entry name" value="PAS"/>
    <property type="match status" value="1"/>
</dbReference>
<dbReference type="PROSITE" id="PS50112">
    <property type="entry name" value="PAS"/>
    <property type="match status" value="1"/>
</dbReference>
<name>A0A290Z808_9PSEU</name>
<dbReference type="RefSeq" id="WP_096494981.1">
    <property type="nucleotide sequence ID" value="NZ_CP023445.1"/>
</dbReference>
<dbReference type="InterPro" id="IPR036457">
    <property type="entry name" value="PPM-type-like_dom_sf"/>
</dbReference>
<dbReference type="SUPFAM" id="SSF81606">
    <property type="entry name" value="PP2C-like"/>
    <property type="match status" value="1"/>
</dbReference>
<dbReference type="KEGG" id="apre:CNX65_19225"/>
<dbReference type="Gene3D" id="3.30.450.20">
    <property type="entry name" value="PAS domain"/>
    <property type="match status" value="1"/>
</dbReference>
<evidence type="ECO:0000256" key="1">
    <source>
        <dbReference type="ARBA" id="ARBA00022801"/>
    </source>
</evidence>
<dbReference type="EMBL" id="CP023445">
    <property type="protein sequence ID" value="ATE55157.1"/>
    <property type="molecule type" value="Genomic_DNA"/>
</dbReference>
<dbReference type="InterPro" id="IPR001932">
    <property type="entry name" value="PPM-type_phosphatase-like_dom"/>
</dbReference>
<evidence type="ECO:0000259" key="3">
    <source>
        <dbReference type="PROSITE" id="PS50112"/>
    </source>
</evidence>
<dbReference type="InterPro" id="IPR000014">
    <property type="entry name" value="PAS"/>
</dbReference>
<gene>
    <name evidence="4" type="ORF">CNX65_19225</name>
</gene>
<dbReference type="SUPFAM" id="SSF55785">
    <property type="entry name" value="PYP-like sensor domain (PAS domain)"/>
    <property type="match status" value="1"/>
</dbReference>
<keyword evidence="1" id="KW-0378">Hydrolase</keyword>
<keyword evidence="4" id="KW-0808">Transferase</keyword>
<dbReference type="AlphaFoldDB" id="A0A290Z808"/>
<protein>
    <submittedName>
        <fullName evidence="4">Histidine kinase</fullName>
    </submittedName>
</protein>
<evidence type="ECO:0000313" key="5">
    <source>
        <dbReference type="Proteomes" id="UP000218505"/>
    </source>
</evidence>
<dbReference type="SMART" id="SM00331">
    <property type="entry name" value="PP2C_SIG"/>
    <property type="match status" value="1"/>
</dbReference>
<dbReference type="Pfam" id="PF07228">
    <property type="entry name" value="SpoIIE"/>
    <property type="match status" value="1"/>
</dbReference>
<proteinExistence type="predicted"/>
<feature type="coiled-coil region" evidence="2">
    <location>
        <begin position="144"/>
        <end position="175"/>
    </location>
</feature>
<evidence type="ECO:0000256" key="2">
    <source>
        <dbReference type="SAM" id="Coils"/>
    </source>
</evidence>
<organism evidence="4 5">
    <name type="scientific">Actinosynnema pretiosum</name>
    <dbReference type="NCBI Taxonomy" id="42197"/>
    <lineage>
        <taxon>Bacteria</taxon>
        <taxon>Bacillati</taxon>
        <taxon>Actinomycetota</taxon>
        <taxon>Actinomycetes</taxon>
        <taxon>Pseudonocardiales</taxon>
        <taxon>Pseudonocardiaceae</taxon>
        <taxon>Actinosynnema</taxon>
    </lineage>
</organism>
<accession>A0A290Z808</accession>